<dbReference type="AlphaFoldDB" id="A0A344TFP3"/>
<organism evidence="5 6">
    <name type="scientific">Runella rosea</name>
    <dbReference type="NCBI Taxonomy" id="2259595"/>
    <lineage>
        <taxon>Bacteria</taxon>
        <taxon>Pseudomonadati</taxon>
        <taxon>Bacteroidota</taxon>
        <taxon>Cytophagia</taxon>
        <taxon>Cytophagales</taxon>
        <taxon>Spirosomataceae</taxon>
        <taxon>Runella</taxon>
    </lineage>
</organism>
<dbReference type="SUPFAM" id="SSF89550">
    <property type="entry name" value="PHP domain-like"/>
    <property type="match status" value="1"/>
</dbReference>
<dbReference type="Gene3D" id="3.20.20.140">
    <property type="entry name" value="Metal-dependent hydrolases"/>
    <property type="match status" value="1"/>
</dbReference>
<accession>A0A344TFP3</accession>
<evidence type="ECO:0000313" key="6">
    <source>
        <dbReference type="Proteomes" id="UP000251993"/>
    </source>
</evidence>
<dbReference type="PANTHER" id="PTHR39181">
    <property type="entry name" value="TYROSINE-PROTEIN PHOSPHATASE YWQE"/>
    <property type="match status" value="1"/>
</dbReference>
<comment type="catalytic activity">
    <reaction evidence="4">
        <text>O-phospho-L-tyrosyl-[protein] + H2O = L-tyrosyl-[protein] + phosphate</text>
        <dbReference type="Rhea" id="RHEA:10684"/>
        <dbReference type="Rhea" id="RHEA-COMP:10136"/>
        <dbReference type="Rhea" id="RHEA-COMP:20101"/>
        <dbReference type="ChEBI" id="CHEBI:15377"/>
        <dbReference type="ChEBI" id="CHEBI:43474"/>
        <dbReference type="ChEBI" id="CHEBI:46858"/>
        <dbReference type="ChEBI" id="CHEBI:61978"/>
        <dbReference type="EC" id="3.1.3.48"/>
    </reaction>
</comment>
<evidence type="ECO:0000313" key="5">
    <source>
        <dbReference type="EMBL" id="AXE17464.1"/>
    </source>
</evidence>
<protein>
    <recommendedName>
        <fullName evidence="2">protein-tyrosine-phosphatase</fullName>
        <ecNumber evidence="2">3.1.3.48</ecNumber>
    </recommendedName>
</protein>
<dbReference type="PANTHER" id="PTHR39181:SF1">
    <property type="entry name" value="TYROSINE-PROTEIN PHOSPHATASE YWQE"/>
    <property type="match status" value="1"/>
</dbReference>
<dbReference type="EC" id="3.1.3.48" evidence="2"/>
<dbReference type="Pfam" id="PF19567">
    <property type="entry name" value="CpsB_CapC"/>
    <property type="match status" value="1"/>
</dbReference>
<evidence type="ECO:0000256" key="3">
    <source>
        <dbReference type="ARBA" id="ARBA00022801"/>
    </source>
</evidence>
<sequence>MPFSFLKRKRTVAGYAPSSPFTVDVHAHILPGLDNGPEIIEESILLLQEMAAAGVRKIIATPHIMGDYYRNTAATIESCLARIRSELQRKCISIELEAAAEYYLDISLISSLENNQPLLTIADTYLLLETNIVGMPSFLGEAIRLARQRNLVIVLAHPERYHYLQQNFNLVMDLHRQGVLFQVNLGSWASSHQGTRMLAERLVSEGLVSFVGSNVHNLRDWNQAHEALRSVTFAKLVEKGLLNQHLL</sequence>
<dbReference type="KEGG" id="run:DR864_06830"/>
<comment type="similarity">
    <text evidence="1">Belongs to the metallo-dependent hydrolases superfamily. CpsB/CapC family.</text>
</comment>
<dbReference type="GO" id="GO:0030145">
    <property type="term" value="F:manganese ion binding"/>
    <property type="evidence" value="ECO:0007669"/>
    <property type="project" value="InterPro"/>
</dbReference>
<proteinExistence type="inferred from homology"/>
<dbReference type="RefSeq" id="WP_114066249.1">
    <property type="nucleotide sequence ID" value="NZ_CP030850.1"/>
</dbReference>
<evidence type="ECO:0000256" key="1">
    <source>
        <dbReference type="ARBA" id="ARBA00005750"/>
    </source>
</evidence>
<dbReference type="InterPro" id="IPR016667">
    <property type="entry name" value="Caps_polysacc_synth_CpsB/CapC"/>
</dbReference>
<evidence type="ECO:0000256" key="4">
    <source>
        <dbReference type="ARBA" id="ARBA00051722"/>
    </source>
</evidence>
<reference evidence="5 6" key="1">
    <citation type="submission" date="2018-07" db="EMBL/GenBank/DDBJ databases">
        <title>Genome sequencing of Runella.</title>
        <authorList>
            <person name="Baek M.-G."/>
            <person name="Yi H."/>
        </authorList>
    </citation>
    <scope>NUCLEOTIDE SEQUENCE [LARGE SCALE GENOMIC DNA]</scope>
    <source>
        <strain evidence="5 6">HYN0085</strain>
    </source>
</reference>
<dbReference type="EMBL" id="CP030850">
    <property type="protein sequence ID" value="AXE17464.1"/>
    <property type="molecule type" value="Genomic_DNA"/>
</dbReference>
<keyword evidence="3" id="KW-0378">Hydrolase</keyword>
<dbReference type="GO" id="GO:0004725">
    <property type="term" value="F:protein tyrosine phosphatase activity"/>
    <property type="evidence" value="ECO:0007669"/>
    <property type="project" value="UniProtKB-EC"/>
</dbReference>
<dbReference type="Proteomes" id="UP000251993">
    <property type="component" value="Chromosome"/>
</dbReference>
<keyword evidence="6" id="KW-1185">Reference proteome</keyword>
<evidence type="ECO:0000256" key="2">
    <source>
        <dbReference type="ARBA" id="ARBA00013064"/>
    </source>
</evidence>
<dbReference type="PIRSF" id="PIRSF016557">
    <property type="entry name" value="Caps_synth_CpsB"/>
    <property type="match status" value="1"/>
</dbReference>
<gene>
    <name evidence="5" type="ORF">DR864_06830</name>
</gene>
<dbReference type="InterPro" id="IPR016195">
    <property type="entry name" value="Pol/histidinol_Pase-like"/>
</dbReference>
<dbReference type="OrthoDB" id="9788539at2"/>
<name>A0A344TFP3_9BACT</name>